<feature type="region of interest" description="Disordered" evidence="1">
    <location>
        <begin position="1288"/>
        <end position="1333"/>
    </location>
</feature>
<evidence type="ECO:0000256" key="1">
    <source>
        <dbReference type="SAM" id="MobiDB-lite"/>
    </source>
</evidence>
<feature type="compositionally biased region" description="Low complexity" evidence="1">
    <location>
        <begin position="77"/>
        <end position="91"/>
    </location>
</feature>
<feature type="region of interest" description="Disordered" evidence="1">
    <location>
        <begin position="1005"/>
        <end position="1066"/>
    </location>
</feature>
<comment type="caution">
    <text evidence="2">The sequence shown here is derived from an EMBL/GenBank/DDBJ whole genome shotgun (WGS) entry which is preliminary data.</text>
</comment>
<gene>
    <name evidence="2" type="ORF">TGDOM2_243460</name>
</gene>
<feature type="region of interest" description="Disordered" evidence="1">
    <location>
        <begin position="1761"/>
        <end position="1797"/>
    </location>
</feature>
<accession>A0A086JLS3</accession>
<feature type="region of interest" description="Disordered" evidence="1">
    <location>
        <begin position="333"/>
        <end position="364"/>
    </location>
</feature>
<feature type="region of interest" description="Disordered" evidence="1">
    <location>
        <begin position="1355"/>
        <end position="1443"/>
    </location>
</feature>
<dbReference type="EMBL" id="AHZU02001361">
    <property type="protein sequence ID" value="KFG33091.1"/>
    <property type="molecule type" value="Genomic_DNA"/>
</dbReference>
<proteinExistence type="predicted"/>
<dbReference type="Proteomes" id="UP000028837">
    <property type="component" value="Unassembled WGS sequence"/>
</dbReference>
<feature type="region of interest" description="Disordered" evidence="1">
    <location>
        <begin position="548"/>
        <end position="576"/>
    </location>
</feature>
<feature type="compositionally biased region" description="Basic and acidic residues" evidence="1">
    <location>
        <begin position="193"/>
        <end position="223"/>
    </location>
</feature>
<dbReference type="VEuPathDB" id="ToxoDB:TGDOM2_243460"/>
<reference evidence="2 3" key="1">
    <citation type="submission" date="2014-02" db="EMBL/GenBank/DDBJ databases">
        <authorList>
            <person name="Sibley D."/>
            <person name="Venepally P."/>
            <person name="Karamycheva S."/>
            <person name="Hadjithomas M."/>
            <person name="Khan A."/>
            <person name="Brunk B."/>
            <person name="Roos D."/>
            <person name="Caler E."/>
            <person name="Lorenzi H."/>
        </authorList>
    </citation>
    <scope>NUCLEOTIDE SEQUENCE [LARGE SCALE GENOMIC DNA]</scope>
    <source>
        <strain evidence="2 3">GAB2-2007-GAL-DOM2</strain>
    </source>
</reference>
<feature type="region of interest" description="Disordered" evidence="1">
    <location>
        <begin position="467"/>
        <end position="499"/>
    </location>
</feature>
<feature type="region of interest" description="Disordered" evidence="1">
    <location>
        <begin position="607"/>
        <end position="658"/>
    </location>
</feature>
<feature type="compositionally biased region" description="Basic and acidic residues" evidence="1">
    <location>
        <begin position="1355"/>
        <end position="1366"/>
    </location>
</feature>
<feature type="compositionally biased region" description="Polar residues" evidence="1">
    <location>
        <begin position="617"/>
        <end position="630"/>
    </location>
</feature>
<feature type="region of interest" description="Disordered" evidence="1">
    <location>
        <begin position="826"/>
        <end position="851"/>
    </location>
</feature>
<feature type="region of interest" description="Disordered" evidence="1">
    <location>
        <begin position="958"/>
        <end position="987"/>
    </location>
</feature>
<feature type="compositionally biased region" description="Basic and acidic residues" evidence="1">
    <location>
        <begin position="1961"/>
        <end position="2011"/>
    </location>
</feature>
<dbReference type="OrthoDB" id="332184at2759"/>
<sequence>MFVCVEAPQYSSATACVCTQFRFRESRPGRGKMTDPLSSEPKELLESAAAASSLLSSSPLSLSRALPAPHSLSVAMEAPSSASMAPPALSADGRGDKTSLVSMSPTAASLASPKSNSVFLSLQVSSTSSASTAVPQDECDSAASREDGSPRTPWALDASGATPKSVSKGFGPEDLLQASSGETASPVRRARGGRREGLGPEGDEAKKSISPRHSEETERKASAEDESFEALVSTKKMEDCASLGGRVSDSEDPESPCTKELNGNTGPSARAERSSRKAALRRIRQFAGVSGKDAATFGSVSSPGDAASATTLEIESLGQDFRSAAERDFLAVKDEENPRRKRVRTEVVPGGSEPASPTALEEGDAKAFRQTLLGRDAEAQKPGDDPLSSVLADAFLADRDGKAAESNRTTPSVLGDAELRPEVDFARGLAAVAAEIASAQGLGGRCDGDSERSRLLSLASALGKAEGQFVGDRVSEPRDGANSAATQELGPGSLPGDLLEEGRRLLSSPAGLSMWLECASNASSSLSKRPNEGLPADLVALSASLMHEEASNGTPTPRVLGLRGPAGFPDTEESPSHLHGAALDAFGLQLGSEGLAARSAGLLGAFAGEKAPRQQKVRSGQKSGDRTQASRPHALSRGLVTSAPSSAGTTPSSYGASLVPHSSSMTSVMVKSVSPAGVVRRGGRNRRKRTKYDLAYRQMEQLGPFAEEAKHVDLSKVSGSSFAVELLKNPHLYSYESWVHGFAWPVGADGRRLLLRKLRGVYWSDPDYWQKRLMAEGLYRRDLFTLATVQELFKVTHLMGADVWDFLLKCTALTHKCDALTAKEGGQSDNEEVLQNASSPEAASPHAGPEVTSQALAQVANLGGHGEAFAWASGPQGPSNDLLVAGAAQEECDKAEQASVVEDSEALSSVYPPPFHHSASLELGETAAPPSPFSGPRLSTGGVISSFESSAEGICAALSLRRPSSGGDREPGLEGEEERPNPVAGPSWLGAEALQELLAGSLNRQERGTSDELMQEEETPHAAGRQGLFLPPGVLGTAASEQRANGVGLEKRARGRPRKPRSNLGSLAALREELGLDLAQKGVGPDAADPFGLPGAGGLSNGADAADGNGGELLGAQTGAQGYSQFSGSSAAVSALNLLKTEEFSGFGAPGVSERGDLSQTGEKEAINLKRDEFLSSRFLGEGNLQQVHLASSVGAPGKLHARGDSGQELGAHASKRPRLFEGAAPQEGGQLSDLSRLLEEELDVANSAQARGADMDSLRSLMLQVAEAAAAADIGPGASVRRALERSGACGGGNGPDGVATGPGEARRRSGAGQGLDFLTEQSGDRDGTASGAMEEEMRQIEILLKALDHHLAESQEQRDERQVERGLASVGKSEERKDAPLENFSLSPMSTHMGARGAENQLDSGMQSPRAGRSSGVQETETGGSPVVAGGDGDSQAREGGNGAVADAKALLECVQALASASPVGSLFSTGALPQADFAASLLFQQKDRKVGVSSAEEARERRAGEAAKTGGLEIEIGCAGGVDGAGEANEREAWGREAKNEGGQAQTLQLKEKRETPGLEALRGPGSLVLKLRSLPARANSNAAVAAAAASSAAMAGSLLWGRDRCGASAGLRRGGDEEARQSALSFLGTLPGIAGVGRKRESGEKKSSERPKFSACSGAAVLAPALFPSEANPQQPLGSRGFSEALGSLLSGGAPEGGTAAGGVSSSRLLEALSSDTHALLQLTAHYSFMAQFMQCAMLFEVQQALLRVIASFRAQERRGRAQSRLPPDNCEQGEKLSREDADESEGPGTDSTMKACLQSLLESGTVHMQFVQLMAQQLRRHVLASGGESRGGEPASETETRRPRDPGCGAACGGDEERGEGEQKPETETTGEVEAPPGVAGRVAGVLEEEEEPEKALTAGDESRQQSEEQKDEKKSEERKVDEEENERREGSDGDEEGKNELDESSEGTLEGETVVEARRAAGSAERRRELVTQEDSKTSPDEEKEMRETTDEETAKQEDNREECL</sequence>
<evidence type="ECO:0000313" key="2">
    <source>
        <dbReference type="EMBL" id="KFG33091.1"/>
    </source>
</evidence>
<feature type="compositionally biased region" description="Low complexity" evidence="1">
    <location>
        <begin position="641"/>
        <end position="658"/>
    </location>
</feature>
<protein>
    <submittedName>
        <fullName evidence="2">Uncharacterized protein</fullName>
    </submittedName>
</protein>
<name>A0A086JLS3_TOXGO</name>
<feature type="region of interest" description="Disordered" evidence="1">
    <location>
        <begin position="26"/>
        <end position="45"/>
    </location>
</feature>
<feature type="region of interest" description="Disordered" evidence="1">
    <location>
        <begin position="1830"/>
        <end position="2011"/>
    </location>
</feature>
<feature type="region of interest" description="Disordered" evidence="1">
    <location>
        <begin position="127"/>
        <end position="275"/>
    </location>
</feature>
<feature type="compositionally biased region" description="Basic and acidic residues" evidence="1">
    <location>
        <begin position="1906"/>
        <end position="1947"/>
    </location>
</feature>
<organism evidence="2 3">
    <name type="scientific">Toxoplasma gondii GAB2-2007-GAL-DOM2</name>
    <dbReference type="NCBI Taxonomy" id="1130820"/>
    <lineage>
        <taxon>Eukaryota</taxon>
        <taxon>Sar</taxon>
        <taxon>Alveolata</taxon>
        <taxon>Apicomplexa</taxon>
        <taxon>Conoidasida</taxon>
        <taxon>Coccidia</taxon>
        <taxon>Eucoccidiorida</taxon>
        <taxon>Eimeriorina</taxon>
        <taxon>Sarcocystidae</taxon>
        <taxon>Toxoplasma</taxon>
    </lineage>
</organism>
<feature type="region of interest" description="Disordered" evidence="1">
    <location>
        <begin position="77"/>
        <end position="100"/>
    </location>
</feature>
<evidence type="ECO:0000313" key="3">
    <source>
        <dbReference type="Proteomes" id="UP000028837"/>
    </source>
</evidence>